<proteinExistence type="predicted"/>
<name>A0ABU8T2Y5_9PSEU</name>
<reference evidence="3 4" key="1">
    <citation type="submission" date="2024-03" db="EMBL/GenBank/DDBJ databases">
        <title>Draft genome sequence of Pseudonocardia sp. DW16-2.</title>
        <authorList>
            <person name="Duangmal K."/>
        </authorList>
    </citation>
    <scope>NUCLEOTIDE SEQUENCE [LARGE SCALE GENOMIC DNA]</scope>
    <source>
        <strain evidence="3 4">DW16-2</strain>
    </source>
</reference>
<accession>A0ABU8T2Y5</accession>
<dbReference type="InterPro" id="IPR013691">
    <property type="entry name" value="MeTrfase_14"/>
</dbReference>
<feature type="domain" description="C-methyltransferase" evidence="2">
    <location>
        <begin position="207"/>
        <end position="359"/>
    </location>
</feature>
<dbReference type="RefSeq" id="WP_340286448.1">
    <property type="nucleotide sequence ID" value="NZ_JBBJUP010000003.1"/>
</dbReference>
<dbReference type="GO" id="GO:0032259">
    <property type="term" value="P:methylation"/>
    <property type="evidence" value="ECO:0007669"/>
    <property type="project" value="UniProtKB-KW"/>
</dbReference>
<feature type="domain" description="Methyltransferase putative zinc binding" evidence="1">
    <location>
        <begin position="4"/>
        <end position="56"/>
    </location>
</feature>
<protein>
    <submittedName>
        <fullName evidence="3">Class I SAM-dependent methyltransferase</fullName>
        <ecNumber evidence="3">2.1.1.-</ecNumber>
    </submittedName>
</protein>
<evidence type="ECO:0000313" key="3">
    <source>
        <dbReference type="EMBL" id="MEJ8278291.1"/>
    </source>
</evidence>
<organism evidence="3 4">
    <name type="scientific">Pseudonocardia spirodelae</name>
    <dbReference type="NCBI Taxonomy" id="3133431"/>
    <lineage>
        <taxon>Bacteria</taxon>
        <taxon>Bacillati</taxon>
        <taxon>Actinomycetota</taxon>
        <taxon>Actinomycetes</taxon>
        <taxon>Pseudonocardiales</taxon>
        <taxon>Pseudonocardiaceae</taxon>
        <taxon>Pseudonocardia</taxon>
    </lineage>
</organism>
<dbReference type="InterPro" id="IPR029063">
    <property type="entry name" value="SAM-dependent_MTases_sf"/>
</dbReference>
<keyword evidence="3" id="KW-0489">Methyltransferase</keyword>
<comment type="caution">
    <text evidence="3">The sequence shown here is derived from an EMBL/GenBank/DDBJ whole genome shotgun (WGS) entry which is preliminary data.</text>
</comment>
<dbReference type="Gene3D" id="3.40.50.150">
    <property type="entry name" value="Vaccinia Virus protein VP39"/>
    <property type="match status" value="1"/>
</dbReference>
<dbReference type="Proteomes" id="UP001364211">
    <property type="component" value="Unassembled WGS sequence"/>
</dbReference>
<sequence>MTACRFCRGTRGDVVLDLGEQPAGTAFPAAGDPGPDPLFPLRMWLCAGCGLAQLAEDPGGAEEVVGLEPVALVEQGRAAVAELAAAGVVGPGVTFTEYGSPHGGSWVAGLAATGAVPAGPGETVDVVVDNLGMMHDADQAAALRERVARLRPGGTLVFGYHSLQAVVEGGQWNDLRHGHFAYYSTSALAGMLEECGMTALRAWWFPLYGGTVLLTARASGMPGASVRELVEAEERAGMRDAATLSSLQRAADRVTGGIRDFLRDERDAGRPVWGYSAASRAIPLLARAGIGPELLPAIADGSPAKQGRRTPGSAIPIVAPEDLLAAAPRSVLLFVDDLLPEVRRALPQVEAGGGTWLLPDTVPTRA</sequence>
<dbReference type="Pfam" id="PF08421">
    <property type="entry name" value="Methyltransf_13"/>
    <property type="match status" value="1"/>
</dbReference>
<dbReference type="InterPro" id="IPR038576">
    <property type="entry name" value="Methyltransf_Zn-bd_dom_put_sf"/>
</dbReference>
<keyword evidence="4" id="KW-1185">Reference proteome</keyword>
<dbReference type="InterPro" id="IPR013630">
    <property type="entry name" value="Methyltransf_Zn-bd_dom_put"/>
</dbReference>
<dbReference type="Gene3D" id="3.40.50.720">
    <property type="entry name" value="NAD(P)-binding Rossmann-like Domain"/>
    <property type="match status" value="1"/>
</dbReference>
<dbReference type="GO" id="GO:0008168">
    <property type="term" value="F:methyltransferase activity"/>
    <property type="evidence" value="ECO:0007669"/>
    <property type="project" value="UniProtKB-KW"/>
</dbReference>
<dbReference type="EMBL" id="JBBJUP010000003">
    <property type="protein sequence ID" value="MEJ8278291.1"/>
    <property type="molecule type" value="Genomic_DNA"/>
</dbReference>
<evidence type="ECO:0000259" key="1">
    <source>
        <dbReference type="Pfam" id="PF08421"/>
    </source>
</evidence>
<dbReference type="SUPFAM" id="SSF53335">
    <property type="entry name" value="S-adenosyl-L-methionine-dependent methyltransferases"/>
    <property type="match status" value="1"/>
</dbReference>
<dbReference type="EC" id="2.1.1.-" evidence="3"/>
<dbReference type="Pfam" id="PF08484">
    <property type="entry name" value="Methyltransf_14"/>
    <property type="match status" value="1"/>
</dbReference>
<evidence type="ECO:0000259" key="2">
    <source>
        <dbReference type="Pfam" id="PF08484"/>
    </source>
</evidence>
<gene>
    <name evidence="3" type="ORF">WJX68_05050</name>
</gene>
<evidence type="ECO:0000313" key="4">
    <source>
        <dbReference type="Proteomes" id="UP001364211"/>
    </source>
</evidence>
<keyword evidence="3" id="KW-0808">Transferase</keyword>
<dbReference type="Gene3D" id="6.20.50.110">
    <property type="entry name" value="Methyltransferase, zinc-binding domain"/>
    <property type="match status" value="1"/>
</dbReference>